<keyword evidence="4" id="KW-1185">Reference proteome</keyword>
<reference evidence="3 4" key="1">
    <citation type="submission" date="2018-06" db="EMBL/GenBank/DDBJ databases">
        <title>Actinomadura craniellae sp. nov. isolated from marine sponge Craniella sp.</title>
        <authorList>
            <person name="Li L."/>
            <person name="Xu Q.H."/>
            <person name="Lin H.W."/>
            <person name="Lu Y.H."/>
        </authorList>
    </citation>
    <scope>NUCLEOTIDE SEQUENCE [LARGE SCALE GENOMIC DNA]</scope>
    <source>
        <strain evidence="3 4">LHW63021</strain>
    </source>
</reference>
<comment type="caution">
    <text evidence="3">The sequence shown here is derived from an EMBL/GenBank/DDBJ whole genome shotgun (WGS) entry which is preliminary data.</text>
</comment>
<sequence length="249" mass="26031">MYSPPEPPAAQRRRSRGRGVAIAAAAVVLAGAVAAGLLLRTSAPGATTTRARPAAPAPASAPAARRQVTVVPYTGPTARISDEAADRRRLTVEEVFPSGRFTLDGRAYTRDKAASTPRCEWTARGPLAAALAEQGCGLVVRATFVDADRRHAVTAGVAVLPTAAAARAVSVLGDPAERTWFRGMRGRTAENIDEALGRAALSVRGRYVVYAYATRYDGRPPGPELAGLAARFVGHAARPLDRRAAGRAS</sequence>
<feature type="transmembrane region" description="Helical" evidence="2">
    <location>
        <begin position="20"/>
        <end position="39"/>
    </location>
</feature>
<feature type="compositionally biased region" description="Low complexity" evidence="1">
    <location>
        <begin position="46"/>
        <end position="66"/>
    </location>
</feature>
<keyword evidence="2" id="KW-0812">Transmembrane</keyword>
<evidence type="ECO:0000256" key="1">
    <source>
        <dbReference type="SAM" id="MobiDB-lite"/>
    </source>
</evidence>
<dbReference type="RefSeq" id="WP_111863431.1">
    <property type="nucleotide sequence ID" value="NZ_QLYX01000002.1"/>
</dbReference>
<gene>
    <name evidence="3" type="ORF">DPM19_03915</name>
</gene>
<organism evidence="3 4">
    <name type="scientific">Actinomadura craniellae</name>
    <dbReference type="NCBI Taxonomy" id="2231787"/>
    <lineage>
        <taxon>Bacteria</taxon>
        <taxon>Bacillati</taxon>
        <taxon>Actinomycetota</taxon>
        <taxon>Actinomycetes</taxon>
        <taxon>Streptosporangiales</taxon>
        <taxon>Thermomonosporaceae</taxon>
        <taxon>Actinomadura</taxon>
    </lineage>
</organism>
<feature type="region of interest" description="Disordered" evidence="1">
    <location>
        <begin position="46"/>
        <end position="67"/>
    </location>
</feature>
<dbReference type="AlphaFoldDB" id="A0A365HAN4"/>
<evidence type="ECO:0000313" key="4">
    <source>
        <dbReference type="Proteomes" id="UP000251891"/>
    </source>
</evidence>
<evidence type="ECO:0000313" key="3">
    <source>
        <dbReference type="EMBL" id="RAY16089.1"/>
    </source>
</evidence>
<accession>A0A365HAN4</accession>
<evidence type="ECO:0000256" key="2">
    <source>
        <dbReference type="SAM" id="Phobius"/>
    </source>
</evidence>
<name>A0A365HAN4_9ACTN</name>
<dbReference type="OrthoDB" id="3479396at2"/>
<dbReference type="Proteomes" id="UP000251891">
    <property type="component" value="Unassembled WGS sequence"/>
</dbReference>
<protein>
    <submittedName>
        <fullName evidence="3">Uncharacterized protein</fullName>
    </submittedName>
</protein>
<keyword evidence="2" id="KW-0472">Membrane</keyword>
<proteinExistence type="predicted"/>
<dbReference type="EMBL" id="QLYX01000002">
    <property type="protein sequence ID" value="RAY16089.1"/>
    <property type="molecule type" value="Genomic_DNA"/>
</dbReference>
<keyword evidence="2" id="KW-1133">Transmembrane helix</keyword>